<dbReference type="Pfam" id="PF13102">
    <property type="entry name" value="Phage_int_SAM_5"/>
    <property type="match status" value="1"/>
</dbReference>
<organism evidence="8 9">
    <name type="scientific">Paenibacillus vulneris</name>
    <dbReference type="NCBI Taxonomy" id="1133364"/>
    <lineage>
        <taxon>Bacteria</taxon>
        <taxon>Bacillati</taxon>
        <taxon>Bacillota</taxon>
        <taxon>Bacilli</taxon>
        <taxon>Bacillales</taxon>
        <taxon>Paenibacillaceae</taxon>
        <taxon>Paenibacillus</taxon>
    </lineage>
</organism>
<keyword evidence="9" id="KW-1185">Reference proteome</keyword>
<evidence type="ECO:0000313" key="8">
    <source>
        <dbReference type="EMBL" id="MFD1218506.1"/>
    </source>
</evidence>
<evidence type="ECO:0000256" key="3">
    <source>
        <dbReference type="ARBA" id="ARBA00023172"/>
    </source>
</evidence>
<protein>
    <submittedName>
        <fullName evidence="8">Tyrosine-type recombinase/integrase</fullName>
    </submittedName>
</protein>
<dbReference type="Pfam" id="PF00589">
    <property type="entry name" value="Phage_integrase"/>
    <property type="match status" value="1"/>
</dbReference>
<dbReference type="EMBL" id="JBHTLU010000002">
    <property type="protein sequence ID" value="MFD1218506.1"/>
    <property type="molecule type" value="Genomic_DNA"/>
</dbReference>
<dbReference type="PROSITE" id="PS51900">
    <property type="entry name" value="CB"/>
    <property type="match status" value="1"/>
</dbReference>
<evidence type="ECO:0000313" key="9">
    <source>
        <dbReference type="Proteomes" id="UP001597180"/>
    </source>
</evidence>
<evidence type="ECO:0000259" key="6">
    <source>
        <dbReference type="PROSITE" id="PS51898"/>
    </source>
</evidence>
<dbReference type="PROSITE" id="PS51898">
    <property type="entry name" value="TYR_RECOMBINASE"/>
    <property type="match status" value="1"/>
</dbReference>
<sequence>MAQSNSRNQKFTFINKTDRPLKFDLERAINEYLAVKRLEKRSIKTITTYEQTLRQFQTWYNESTEHDSITVDTMRAYIHFLTFEKRRWDDHPTSPDGEVGLSARSVNNLMRNLKVFFNQLVKDRKISYNPMDGLSYQTEDKDTFEVFTDEEVIRLLDAPNKRIYTGLRDHCMMLVLADTGLRCGELTHLKISDVDLKLRQITVRAEIAKTNTTRVIPISKFTAKALDKLISYMNVNEDDYLWLTQFGERYYADSFSKMLKKYGKKADITKARVSPHTWRHYFAVKFLRSGGDPIALARLLGHTSLNMTQVYVKYSRTDLHEQHDKASPVANLIDNGNERKRGKTRFK</sequence>
<dbReference type="InterPro" id="IPR010998">
    <property type="entry name" value="Integrase_recombinase_N"/>
</dbReference>
<dbReference type="InterPro" id="IPR002104">
    <property type="entry name" value="Integrase_catalytic"/>
</dbReference>
<evidence type="ECO:0000256" key="2">
    <source>
        <dbReference type="ARBA" id="ARBA00023125"/>
    </source>
</evidence>
<reference evidence="9" key="1">
    <citation type="journal article" date="2019" name="Int. J. Syst. Evol. Microbiol.">
        <title>The Global Catalogue of Microorganisms (GCM) 10K type strain sequencing project: providing services to taxonomists for standard genome sequencing and annotation.</title>
        <authorList>
            <consortium name="The Broad Institute Genomics Platform"/>
            <consortium name="The Broad Institute Genome Sequencing Center for Infectious Disease"/>
            <person name="Wu L."/>
            <person name="Ma J."/>
        </authorList>
    </citation>
    <scope>NUCLEOTIDE SEQUENCE [LARGE SCALE GENOMIC DNA]</scope>
    <source>
        <strain evidence="9">CCUG 53270</strain>
    </source>
</reference>
<dbReference type="InterPro" id="IPR025269">
    <property type="entry name" value="SAM-like_dom"/>
</dbReference>
<dbReference type="PANTHER" id="PTHR30349">
    <property type="entry name" value="PHAGE INTEGRASE-RELATED"/>
    <property type="match status" value="1"/>
</dbReference>
<evidence type="ECO:0000256" key="1">
    <source>
        <dbReference type="ARBA" id="ARBA00008857"/>
    </source>
</evidence>
<dbReference type="InterPro" id="IPR050090">
    <property type="entry name" value="Tyrosine_recombinase_XerCD"/>
</dbReference>
<dbReference type="RefSeq" id="WP_345592487.1">
    <property type="nucleotide sequence ID" value="NZ_BAABJG010000032.1"/>
</dbReference>
<comment type="similarity">
    <text evidence="1">Belongs to the 'phage' integrase family.</text>
</comment>
<name>A0ABW3UF44_9BACL</name>
<keyword evidence="3" id="KW-0233">DNA recombination</keyword>
<dbReference type="Gene3D" id="1.10.443.10">
    <property type="entry name" value="Intergrase catalytic core"/>
    <property type="match status" value="1"/>
</dbReference>
<accession>A0ABW3UF44</accession>
<dbReference type="InterPro" id="IPR044068">
    <property type="entry name" value="CB"/>
</dbReference>
<feature type="domain" description="Core-binding (CB)" evidence="7">
    <location>
        <begin position="23"/>
        <end position="121"/>
    </location>
</feature>
<evidence type="ECO:0000256" key="5">
    <source>
        <dbReference type="SAM" id="MobiDB-lite"/>
    </source>
</evidence>
<dbReference type="Proteomes" id="UP001597180">
    <property type="component" value="Unassembled WGS sequence"/>
</dbReference>
<feature type="domain" description="Tyr recombinase" evidence="6">
    <location>
        <begin position="142"/>
        <end position="324"/>
    </location>
</feature>
<feature type="region of interest" description="Disordered" evidence="5">
    <location>
        <begin position="325"/>
        <end position="347"/>
    </location>
</feature>
<gene>
    <name evidence="8" type="ORF">ACFQ4B_00110</name>
</gene>
<dbReference type="InterPro" id="IPR011010">
    <property type="entry name" value="DNA_brk_join_enz"/>
</dbReference>
<dbReference type="Gene3D" id="1.10.150.130">
    <property type="match status" value="1"/>
</dbReference>
<evidence type="ECO:0000259" key="7">
    <source>
        <dbReference type="PROSITE" id="PS51900"/>
    </source>
</evidence>
<dbReference type="PANTHER" id="PTHR30349:SF41">
    <property type="entry name" value="INTEGRASE_RECOMBINASE PROTEIN MJ0367-RELATED"/>
    <property type="match status" value="1"/>
</dbReference>
<proteinExistence type="inferred from homology"/>
<dbReference type="SUPFAM" id="SSF56349">
    <property type="entry name" value="DNA breaking-rejoining enzymes"/>
    <property type="match status" value="1"/>
</dbReference>
<keyword evidence="2 4" id="KW-0238">DNA-binding</keyword>
<comment type="caution">
    <text evidence="8">The sequence shown here is derived from an EMBL/GenBank/DDBJ whole genome shotgun (WGS) entry which is preliminary data.</text>
</comment>
<evidence type="ECO:0000256" key="4">
    <source>
        <dbReference type="PROSITE-ProRule" id="PRU01248"/>
    </source>
</evidence>
<dbReference type="InterPro" id="IPR013762">
    <property type="entry name" value="Integrase-like_cat_sf"/>
</dbReference>